<reference evidence="4 5" key="1">
    <citation type="journal article" date="2014" name="Am. J. Bot.">
        <title>Genome assembly and annotation for red clover (Trifolium pratense; Fabaceae).</title>
        <authorList>
            <person name="Istvanek J."/>
            <person name="Jaros M."/>
            <person name="Krenek A."/>
            <person name="Repkova J."/>
        </authorList>
    </citation>
    <scope>NUCLEOTIDE SEQUENCE [LARGE SCALE GENOMIC DNA]</scope>
    <source>
        <strain evidence="5">cv. Tatra</strain>
        <tissue evidence="4">Young leaves</tissue>
    </source>
</reference>
<sequence length="629" mass="70109">MRRALGAKNKFDFVDGTIPIPDQFDPSFKAWSRCNMIIDSWIMNSVEESIAQSIVYLDNAIDVWNELKERFSRGDFIRISELQVEINGLKQDSRSVSEFFTALKVLWEELEAYLPVPVCNCPRKCVCVTGVGNARSQHDLLRAIRFLTGLNDTFDLVRSQISLMDPLPAINKIFSMVIQYERQFAPVNIGSDLDDSKVLVNASDTRRSQGRGKGSYGNGYGSKKRVCTYCGKDNHIVDNYYKKHGFPPSYGRNNSTNNVNTEDSAPVNNEDIGNTKDNESFGLTKAQHEKLVNLLQTTAIPSTSAQVNGASTSGTAALFDTYHAITPIQVKMPNGTTAYAKIAGSVKLSADFSVHDVLLVPEFSLNLLSVPRITLNLHCFVLFDGMYCWIQEKRSLKMIGSGELINGLYYLSTKTKPEPNAANIPSIHLPMPQSKTTAVNMSIFISRDVIHHDHILPYHTSKPITPWFYHTPNIDSNPDMTSFSPPTDSNHTNNHHISDPAPSLVEDEEHHLVHDTLSPSTENEPTNSTIDTSPSHAPDNIHNLNQPHLPSSTLRRSTRPTTKPAHLSDYLCNLSNSSSASSSSGILYPISDFHSYSNISETHGRYAMSLIAHTEPNSYKEASKFQRWI</sequence>
<comment type="caution">
    <text evidence="4">The sequence shown here is derived from an EMBL/GenBank/DDBJ whole genome shotgun (WGS) entry which is preliminary data.</text>
</comment>
<feature type="compositionally biased region" description="Polar residues" evidence="1">
    <location>
        <begin position="517"/>
        <end position="535"/>
    </location>
</feature>
<dbReference type="InterPro" id="IPR054722">
    <property type="entry name" value="PolX-like_BBD"/>
</dbReference>
<evidence type="ECO:0000259" key="3">
    <source>
        <dbReference type="Pfam" id="PF22936"/>
    </source>
</evidence>
<feature type="region of interest" description="Disordered" evidence="1">
    <location>
        <begin position="478"/>
        <end position="565"/>
    </location>
</feature>
<dbReference type="PANTHER" id="PTHR34222:SF99">
    <property type="entry name" value="PROTEIN, PUTATIVE-RELATED"/>
    <property type="match status" value="1"/>
</dbReference>
<feature type="domain" description="Retrovirus-related Pol polyprotein from transposon TNT 1-94-like beta-barrel" evidence="3">
    <location>
        <begin position="315"/>
        <end position="374"/>
    </location>
</feature>
<dbReference type="Pfam" id="PF03732">
    <property type="entry name" value="Retrotrans_gag"/>
    <property type="match status" value="1"/>
</dbReference>
<evidence type="ECO:0000259" key="2">
    <source>
        <dbReference type="Pfam" id="PF03732"/>
    </source>
</evidence>
<dbReference type="PANTHER" id="PTHR34222">
    <property type="entry name" value="GAG_PRE-INTEGRS DOMAIN-CONTAINING PROTEIN"/>
    <property type="match status" value="1"/>
</dbReference>
<feature type="domain" description="Retrotransposon gag" evidence="2">
    <location>
        <begin position="40"/>
        <end position="111"/>
    </location>
</feature>
<gene>
    <name evidence="4" type="ORF">L195_g027289</name>
</gene>
<name>A0A2K3KYQ2_TRIPR</name>
<evidence type="ECO:0000256" key="1">
    <source>
        <dbReference type="SAM" id="MobiDB-lite"/>
    </source>
</evidence>
<dbReference type="EMBL" id="ASHM01023276">
    <property type="protein sequence ID" value="PNX71411.1"/>
    <property type="molecule type" value="Genomic_DNA"/>
</dbReference>
<proteinExistence type="predicted"/>
<feature type="compositionally biased region" description="Polar residues" evidence="1">
    <location>
        <begin position="252"/>
        <end position="267"/>
    </location>
</feature>
<organism evidence="4 5">
    <name type="scientific">Trifolium pratense</name>
    <name type="common">Red clover</name>
    <dbReference type="NCBI Taxonomy" id="57577"/>
    <lineage>
        <taxon>Eukaryota</taxon>
        <taxon>Viridiplantae</taxon>
        <taxon>Streptophyta</taxon>
        <taxon>Embryophyta</taxon>
        <taxon>Tracheophyta</taxon>
        <taxon>Spermatophyta</taxon>
        <taxon>Magnoliopsida</taxon>
        <taxon>eudicotyledons</taxon>
        <taxon>Gunneridae</taxon>
        <taxon>Pentapetalae</taxon>
        <taxon>rosids</taxon>
        <taxon>fabids</taxon>
        <taxon>Fabales</taxon>
        <taxon>Fabaceae</taxon>
        <taxon>Papilionoideae</taxon>
        <taxon>50 kb inversion clade</taxon>
        <taxon>NPAAA clade</taxon>
        <taxon>Hologalegina</taxon>
        <taxon>IRL clade</taxon>
        <taxon>Trifolieae</taxon>
        <taxon>Trifolium</taxon>
    </lineage>
</organism>
<accession>A0A2K3KYQ2</accession>
<dbReference type="ExpressionAtlas" id="A0A2K3KYQ2">
    <property type="expression patterns" value="baseline"/>
</dbReference>
<feature type="compositionally biased region" description="Low complexity" evidence="1">
    <location>
        <begin position="549"/>
        <end position="562"/>
    </location>
</feature>
<dbReference type="AlphaFoldDB" id="A0A2K3KYQ2"/>
<feature type="compositionally biased region" description="Polar residues" evidence="1">
    <location>
        <begin position="478"/>
        <end position="492"/>
    </location>
</feature>
<evidence type="ECO:0000313" key="5">
    <source>
        <dbReference type="Proteomes" id="UP000236291"/>
    </source>
</evidence>
<evidence type="ECO:0000313" key="4">
    <source>
        <dbReference type="EMBL" id="PNX71411.1"/>
    </source>
</evidence>
<feature type="region of interest" description="Disordered" evidence="1">
    <location>
        <begin position="252"/>
        <end position="273"/>
    </location>
</feature>
<dbReference type="Proteomes" id="UP000236291">
    <property type="component" value="Unassembled WGS sequence"/>
</dbReference>
<dbReference type="Pfam" id="PF22936">
    <property type="entry name" value="Pol_BBD"/>
    <property type="match status" value="1"/>
</dbReference>
<dbReference type="InterPro" id="IPR005162">
    <property type="entry name" value="Retrotrans_gag_dom"/>
</dbReference>
<protein>
    <submittedName>
        <fullName evidence="4">Retrovirus-related Pol polyprotein from transposon TNT 1-94</fullName>
    </submittedName>
</protein>
<reference evidence="4 5" key="2">
    <citation type="journal article" date="2017" name="Front. Plant Sci.">
        <title>Gene Classification and Mining of Molecular Markers Useful in Red Clover (Trifolium pratense) Breeding.</title>
        <authorList>
            <person name="Istvanek J."/>
            <person name="Dluhosova J."/>
            <person name="Dluhos P."/>
            <person name="Patkova L."/>
            <person name="Nedelnik J."/>
            <person name="Repkova J."/>
        </authorList>
    </citation>
    <scope>NUCLEOTIDE SEQUENCE [LARGE SCALE GENOMIC DNA]</scope>
    <source>
        <strain evidence="5">cv. Tatra</strain>
        <tissue evidence="4">Young leaves</tissue>
    </source>
</reference>